<evidence type="ECO:0000313" key="4">
    <source>
        <dbReference type="Proteomes" id="UP000475325"/>
    </source>
</evidence>
<dbReference type="Pfam" id="PF20516">
    <property type="entry name" value="PDDEXK_12"/>
    <property type="match status" value="1"/>
</dbReference>
<dbReference type="InterPro" id="IPR046797">
    <property type="entry name" value="PDDEXK_12"/>
</dbReference>
<sequence length="577" mass="64958">MTTQKLPYQVASLGDLLNRCLSILCNRTATTNSTRKRVNTCTQPASPSQSLRFLEGTLDCCARRLMMVIATRKRSLSTSSSTPDSFPLPPTIPTKRYKQQNEKHKENLTLQATPEVIRWLAEILPPEKRALLPKLSELPPTVDIPEFQKVQKAGKFPFQPNIPKSIHRSFLAEDIKKAKKHLADFELDRSDAGSSPSTIRGISPGKDDASSNSSLNDKKSELDSSDLESFGTEKWAGFAESRLQLRHSNPPILFSHLNQTIKGPLPTGVKEFLKRTSPDNLMQRCLPVCIKDDLEREYPDVYLPNAVFTKAKTIEDNTKALLLQVKRIVQMSTDLLILNADEQPWNELVNCILNGVVTKQLFEKPIRKLQVKRMYMDTGEDCYFEAAYLDDVLDIEVNFMLEANFSYPQSPLHKLKVEESLEEQVLGDFTLSPLWDPDSRYCPAFAAIKATCQLGNWQEDQMHAGMGAVAILEKARALGADRELLPCVPAIVVIGHRWELNLVYEDDGGNYIVGGPWYIGGSNSFLEALKLVLVIEELWKYGSKEWWSGMVENVAVKACQKYIDRKKEKAAKPSPSK</sequence>
<gene>
    <name evidence="3" type="ORF">TWF102_011969</name>
</gene>
<comment type="caution">
    <text evidence="3">The sequence shown here is derived from an EMBL/GenBank/DDBJ whole genome shotgun (WGS) entry which is preliminary data.</text>
</comment>
<accession>A0A7C8J2I5</accession>
<evidence type="ECO:0000259" key="2">
    <source>
        <dbReference type="Pfam" id="PF20516"/>
    </source>
</evidence>
<feature type="region of interest" description="Disordered" evidence="1">
    <location>
        <begin position="187"/>
        <end position="226"/>
    </location>
</feature>
<protein>
    <recommendedName>
        <fullName evidence="2">PD-(D/E)XK nuclease-like domain-containing protein</fullName>
    </recommendedName>
</protein>
<evidence type="ECO:0000313" key="3">
    <source>
        <dbReference type="EMBL" id="KAF3084324.1"/>
    </source>
</evidence>
<proteinExistence type="predicted"/>
<evidence type="ECO:0000256" key="1">
    <source>
        <dbReference type="SAM" id="MobiDB-lite"/>
    </source>
</evidence>
<dbReference type="Proteomes" id="UP000475325">
    <property type="component" value="Unassembled WGS sequence"/>
</dbReference>
<feature type="domain" description="PD-(D/E)XK nuclease-like" evidence="2">
    <location>
        <begin position="311"/>
        <end position="547"/>
    </location>
</feature>
<organism evidence="3 4">
    <name type="scientific">Orbilia oligospora</name>
    <name type="common">Nematode-trapping fungus</name>
    <name type="synonym">Arthrobotrys oligospora</name>
    <dbReference type="NCBI Taxonomy" id="2813651"/>
    <lineage>
        <taxon>Eukaryota</taxon>
        <taxon>Fungi</taxon>
        <taxon>Dikarya</taxon>
        <taxon>Ascomycota</taxon>
        <taxon>Pezizomycotina</taxon>
        <taxon>Orbiliomycetes</taxon>
        <taxon>Orbiliales</taxon>
        <taxon>Orbiliaceae</taxon>
        <taxon>Orbilia</taxon>
    </lineage>
</organism>
<name>A0A7C8J2I5_ORBOL</name>
<reference evidence="3 4" key="1">
    <citation type="submission" date="2019-06" db="EMBL/GenBank/DDBJ databases">
        <authorList>
            <person name="Palmer J.M."/>
        </authorList>
    </citation>
    <scope>NUCLEOTIDE SEQUENCE [LARGE SCALE GENOMIC DNA]</scope>
    <source>
        <strain evidence="3 4">TWF102</strain>
    </source>
</reference>
<dbReference type="AlphaFoldDB" id="A0A7C8J2I5"/>
<dbReference type="EMBL" id="WIQW01000099">
    <property type="protein sequence ID" value="KAF3084324.1"/>
    <property type="molecule type" value="Genomic_DNA"/>
</dbReference>